<keyword evidence="1" id="KW-0472">Membrane</keyword>
<dbReference type="EMBL" id="CAMPGE010025489">
    <property type="protein sequence ID" value="CAI2383241.1"/>
    <property type="molecule type" value="Genomic_DNA"/>
</dbReference>
<reference evidence="2" key="1">
    <citation type="submission" date="2023-07" db="EMBL/GenBank/DDBJ databases">
        <authorList>
            <consortium name="AG Swart"/>
            <person name="Singh M."/>
            <person name="Singh A."/>
            <person name="Seah K."/>
            <person name="Emmerich C."/>
        </authorList>
    </citation>
    <scope>NUCLEOTIDE SEQUENCE</scope>
    <source>
        <strain evidence="2">DP1</strain>
    </source>
</reference>
<feature type="transmembrane region" description="Helical" evidence="1">
    <location>
        <begin position="103"/>
        <end position="125"/>
    </location>
</feature>
<organism evidence="2 3">
    <name type="scientific">Euplotes crassus</name>
    <dbReference type="NCBI Taxonomy" id="5936"/>
    <lineage>
        <taxon>Eukaryota</taxon>
        <taxon>Sar</taxon>
        <taxon>Alveolata</taxon>
        <taxon>Ciliophora</taxon>
        <taxon>Intramacronucleata</taxon>
        <taxon>Spirotrichea</taxon>
        <taxon>Hypotrichia</taxon>
        <taxon>Euplotida</taxon>
        <taxon>Euplotidae</taxon>
        <taxon>Moneuplotes</taxon>
    </lineage>
</organism>
<name>A0AAD2D8A6_EUPCR</name>
<protein>
    <submittedName>
        <fullName evidence="2">Uncharacterized protein</fullName>
    </submittedName>
</protein>
<evidence type="ECO:0000313" key="3">
    <source>
        <dbReference type="Proteomes" id="UP001295684"/>
    </source>
</evidence>
<accession>A0AAD2D8A6</accession>
<dbReference type="AlphaFoldDB" id="A0AAD2D8A6"/>
<feature type="transmembrane region" description="Helical" evidence="1">
    <location>
        <begin position="78"/>
        <end position="97"/>
    </location>
</feature>
<comment type="caution">
    <text evidence="2">The sequence shown here is derived from an EMBL/GenBank/DDBJ whole genome shotgun (WGS) entry which is preliminary data.</text>
</comment>
<proteinExistence type="predicted"/>
<dbReference type="Proteomes" id="UP001295684">
    <property type="component" value="Unassembled WGS sequence"/>
</dbReference>
<sequence length="126" mass="13956">MSLSLIELSAPYFIKELMKSFLSISMSLERVSHSVSKFSSAFPNSLSTATSFSCVIEFGEESWPTFILTRPNNLTQMLLIELLTSEIFLISSFLWLGNSSISIPVSFLICGFGTLVVLELALISIF</sequence>
<gene>
    <name evidence="2" type="ORF">ECRASSUSDP1_LOCUS24736</name>
</gene>
<evidence type="ECO:0000256" key="1">
    <source>
        <dbReference type="SAM" id="Phobius"/>
    </source>
</evidence>
<keyword evidence="1" id="KW-1133">Transmembrane helix</keyword>
<keyword evidence="1" id="KW-0812">Transmembrane</keyword>
<evidence type="ECO:0000313" key="2">
    <source>
        <dbReference type="EMBL" id="CAI2383241.1"/>
    </source>
</evidence>
<keyword evidence="3" id="KW-1185">Reference proteome</keyword>